<reference evidence="2 3" key="1">
    <citation type="journal article" date="2018" name="Front. Plant Sci.">
        <title>Red Clover (Trifolium pratense) and Zigzag Clover (T. medium) - A Picture of Genomic Similarities and Differences.</title>
        <authorList>
            <person name="Dluhosova J."/>
            <person name="Istvanek J."/>
            <person name="Nedelnik J."/>
            <person name="Repkova J."/>
        </authorList>
    </citation>
    <scope>NUCLEOTIDE SEQUENCE [LARGE SCALE GENOMIC DNA]</scope>
    <source>
        <strain evidence="3">cv. 10/8</strain>
        <tissue evidence="2">Leaf</tissue>
    </source>
</reference>
<accession>A0A392U327</accession>
<comment type="caution">
    <text evidence="2">The sequence shown here is derived from an EMBL/GenBank/DDBJ whole genome shotgun (WGS) entry which is preliminary data.</text>
</comment>
<dbReference type="Proteomes" id="UP000265520">
    <property type="component" value="Unassembled WGS sequence"/>
</dbReference>
<name>A0A392U327_9FABA</name>
<evidence type="ECO:0000256" key="1">
    <source>
        <dbReference type="SAM" id="MobiDB-lite"/>
    </source>
</evidence>
<sequence>YDVVPKPGSPIRPLMEGPNREILQTFHRLSTTPEDGGILGGHLPRGK</sequence>
<proteinExistence type="predicted"/>
<feature type="region of interest" description="Disordered" evidence="1">
    <location>
        <begin position="28"/>
        <end position="47"/>
    </location>
</feature>
<organism evidence="2 3">
    <name type="scientific">Trifolium medium</name>
    <dbReference type="NCBI Taxonomy" id="97028"/>
    <lineage>
        <taxon>Eukaryota</taxon>
        <taxon>Viridiplantae</taxon>
        <taxon>Streptophyta</taxon>
        <taxon>Embryophyta</taxon>
        <taxon>Tracheophyta</taxon>
        <taxon>Spermatophyta</taxon>
        <taxon>Magnoliopsida</taxon>
        <taxon>eudicotyledons</taxon>
        <taxon>Gunneridae</taxon>
        <taxon>Pentapetalae</taxon>
        <taxon>rosids</taxon>
        <taxon>fabids</taxon>
        <taxon>Fabales</taxon>
        <taxon>Fabaceae</taxon>
        <taxon>Papilionoideae</taxon>
        <taxon>50 kb inversion clade</taxon>
        <taxon>NPAAA clade</taxon>
        <taxon>Hologalegina</taxon>
        <taxon>IRL clade</taxon>
        <taxon>Trifolieae</taxon>
        <taxon>Trifolium</taxon>
    </lineage>
</organism>
<dbReference type="EMBL" id="LXQA010724608">
    <property type="protein sequence ID" value="MCI67829.1"/>
    <property type="molecule type" value="Genomic_DNA"/>
</dbReference>
<feature type="non-terminal residue" evidence="2">
    <location>
        <position position="1"/>
    </location>
</feature>
<evidence type="ECO:0000313" key="2">
    <source>
        <dbReference type="EMBL" id="MCI67829.1"/>
    </source>
</evidence>
<protein>
    <submittedName>
        <fullName evidence="2">Uncharacterized protein</fullName>
    </submittedName>
</protein>
<dbReference type="AlphaFoldDB" id="A0A392U327"/>
<evidence type="ECO:0000313" key="3">
    <source>
        <dbReference type="Proteomes" id="UP000265520"/>
    </source>
</evidence>
<keyword evidence="3" id="KW-1185">Reference proteome</keyword>